<dbReference type="RefSeq" id="WP_318352601.1">
    <property type="nucleotide sequence ID" value="NZ_JAWQEV010000001.1"/>
</dbReference>
<dbReference type="EMBL" id="JAWQEV010000001">
    <property type="protein sequence ID" value="MDW4572095.1"/>
    <property type="molecule type" value="Genomic_DNA"/>
</dbReference>
<dbReference type="Pfam" id="PF13349">
    <property type="entry name" value="DUF4097"/>
    <property type="match status" value="1"/>
</dbReference>
<feature type="domain" description="DUF4097" evidence="3">
    <location>
        <begin position="72"/>
        <end position="250"/>
    </location>
</feature>
<evidence type="ECO:0000313" key="5">
    <source>
        <dbReference type="Proteomes" id="UP001283109"/>
    </source>
</evidence>
<feature type="compositionally biased region" description="Pro residues" evidence="1">
    <location>
        <begin position="1"/>
        <end position="11"/>
    </location>
</feature>
<evidence type="ECO:0000313" key="4">
    <source>
        <dbReference type="EMBL" id="MDW4572095.1"/>
    </source>
</evidence>
<feature type="transmembrane region" description="Helical" evidence="2">
    <location>
        <begin position="29"/>
        <end position="55"/>
    </location>
</feature>
<protein>
    <submittedName>
        <fullName evidence="4">DUF4097 family beta strand repeat-containing protein</fullName>
    </submittedName>
</protein>
<dbReference type="Gene3D" id="2.160.20.120">
    <property type="match status" value="1"/>
</dbReference>
<comment type="caution">
    <text evidence="4">The sequence shown here is derived from an EMBL/GenBank/DDBJ whole genome shotgun (WGS) entry which is preliminary data.</text>
</comment>
<keyword evidence="5" id="KW-1185">Reference proteome</keyword>
<feature type="region of interest" description="Disordered" evidence="1">
    <location>
        <begin position="1"/>
        <end position="24"/>
    </location>
</feature>
<evidence type="ECO:0000256" key="2">
    <source>
        <dbReference type="SAM" id="Phobius"/>
    </source>
</evidence>
<evidence type="ECO:0000259" key="3">
    <source>
        <dbReference type="Pfam" id="PF13349"/>
    </source>
</evidence>
<reference evidence="4 5" key="1">
    <citation type="submission" date="2023-11" db="EMBL/GenBank/DDBJ databases">
        <title>Draft genome sequence of Microbacterium arthrosphaerae JCM 30492.</title>
        <authorList>
            <person name="Zhang G."/>
            <person name="Ding Y."/>
        </authorList>
    </citation>
    <scope>NUCLEOTIDE SEQUENCE [LARGE SCALE GENOMIC DNA]</scope>
    <source>
        <strain evidence="4 5">JCM 30492</strain>
    </source>
</reference>
<dbReference type="Proteomes" id="UP001283109">
    <property type="component" value="Unassembled WGS sequence"/>
</dbReference>
<gene>
    <name evidence="4" type="ORF">R8Z58_04805</name>
</gene>
<dbReference type="InterPro" id="IPR025164">
    <property type="entry name" value="Toastrack_DUF4097"/>
</dbReference>
<organism evidence="4 5">
    <name type="scientific">Microbacterium arthrosphaerae</name>
    <dbReference type="NCBI Taxonomy" id="792652"/>
    <lineage>
        <taxon>Bacteria</taxon>
        <taxon>Bacillati</taxon>
        <taxon>Actinomycetota</taxon>
        <taxon>Actinomycetes</taxon>
        <taxon>Micrococcales</taxon>
        <taxon>Microbacteriaceae</taxon>
        <taxon>Microbacterium</taxon>
    </lineage>
</organism>
<sequence length="286" mass="29131">MSTTLTPPPPSAASDRTPDAPPPSGGSRVVAIIVIVLGGLVLLGAMTSAAIATFASASVSTSTRTLDAAGVDDLQIDASAGTLRVEFTDVSEAELEVTSSWGADSWRFDREGETLVVASTDRFGWFGWRGWFGDERTDAVLRLPSSLEGLDADVSLSAGEFVTEGEFGELRLSLAAGSFDVSGSAETLTAEMSAGRGTLDLEDVRTAGLSVSAGSLEASLTGTQPDAVDLDVSAGSLRLTVPEGEYDVTSEVSAGGFDNRIGSTPGASSTVTVQVSAGEAVLSAGR</sequence>
<keyword evidence="2" id="KW-1133">Transmembrane helix</keyword>
<proteinExistence type="predicted"/>
<name>A0ABU4GYD1_9MICO</name>
<keyword evidence="2" id="KW-0812">Transmembrane</keyword>
<keyword evidence="2" id="KW-0472">Membrane</keyword>
<accession>A0ABU4GYD1</accession>
<evidence type="ECO:0000256" key="1">
    <source>
        <dbReference type="SAM" id="MobiDB-lite"/>
    </source>
</evidence>